<dbReference type="SUPFAM" id="SSF160369">
    <property type="entry name" value="Ribosomal protein L10-like"/>
    <property type="match status" value="1"/>
</dbReference>
<dbReference type="EMBL" id="ACJM01000006">
    <property type="protein sequence ID" value="EEG77813.1"/>
    <property type="molecule type" value="Genomic_DNA"/>
</dbReference>
<dbReference type="RefSeq" id="WP_008516351.1">
    <property type="nucleotide sequence ID" value="NZ_ACJM01000006.1"/>
</dbReference>
<sequence length="177" mass="19002">MSITKQAKKQVVSEVKEDLQNAQSAIVTDYRGLNVDEITQLRRALRAENVKYVVVKNTLASIAAHELGYEALDTYLEGPTAIAYGFEDAVAPAKVLSKFAKENDKLEIKGGLLEGNLIDPARIKALADLPSREVLLGQVAGAFAAPMTGFAGAAQAMLRKFVGTLDAVREQRAANEG</sequence>
<dbReference type="InterPro" id="IPR022973">
    <property type="entry name" value="Ribosomal_uL10_bac"/>
</dbReference>
<dbReference type="GO" id="GO:0070180">
    <property type="term" value="F:large ribosomal subunit rRNA binding"/>
    <property type="evidence" value="ECO:0007669"/>
    <property type="project" value="UniProtKB-UniRule"/>
</dbReference>
<proteinExistence type="inferred from homology"/>
<dbReference type="Gene3D" id="3.30.70.1730">
    <property type="match status" value="1"/>
</dbReference>
<comment type="caution">
    <text evidence="6">The sequence shown here is derived from an EMBL/GenBank/DDBJ whole genome shotgun (WGS) entry which is preliminary data.</text>
</comment>
<dbReference type="Pfam" id="PF00466">
    <property type="entry name" value="Ribosomal_L10"/>
    <property type="match status" value="1"/>
</dbReference>
<evidence type="ECO:0000256" key="2">
    <source>
        <dbReference type="ARBA" id="ARBA00022980"/>
    </source>
</evidence>
<keyword evidence="3 5" id="KW-0687">Ribonucleoprotein</keyword>
<dbReference type="HAMAP" id="MF_00362">
    <property type="entry name" value="Ribosomal_uL10"/>
    <property type="match status" value="1"/>
</dbReference>
<keyword evidence="5" id="KW-0699">rRNA-binding</keyword>
<evidence type="ECO:0000313" key="7">
    <source>
        <dbReference type="Proteomes" id="UP000006443"/>
    </source>
</evidence>
<evidence type="ECO:0000256" key="4">
    <source>
        <dbReference type="ARBA" id="ARBA00035202"/>
    </source>
</evidence>
<evidence type="ECO:0000313" key="6">
    <source>
        <dbReference type="EMBL" id="EEG77813.1"/>
    </source>
</evidence>
<gene>
    <name evidence="5" type="primary">rplJ</name>
    <name evidence="6" type="ORF">DealDRAFT_1533</name>
</gene>
<dbReference type="OrthoDB" id="9808307at2"/>
<dbReference type="Proteomes" id="UP000006443">
    <property type="component" value="Unassembled WGS sequence"/>
</dbReference>
<protein>
    <recommendedName>
        <fullName evidence="4 5">Large ribosomal subunit protein uL10</fullName>
    </recommendedName>
</protein>
<dbReference type="GO" id="GO:0015934">
    <property type="term" value="C:large ribosomal subunit"/>
    <property type="evidence" value="ECO:0007669"/>
    <property type="project" value="InterPro"/>
</dbReference>
<dbReference type="Gene3D" id="6.10.250.290">
    <property type="match status" value="1"/>
</dbReference>
<dbReference type="InterPro" id="IPR001790">
    <property type="entry name" value="Ribosomal_uL10"/>
</dbReference>
<keyword evidence="2 5" id="KW-0689">Ribosomal protein</keyword>
<dbReference type="InterPro" id="IPR002363">
    <property type="entry name" value="Ribosomal_uL10_CS_bac"/>
</dbReference>
<dbReference type="CDD" id="cd05797">
    <property type="entry name" value="Ribosomal_L10"/>
    <property type="match status" value="1"/>
</dbReference>
<evidence type="ECO:0000256" key="1">
    <source>
        <dbReference type="ARBA" id="ARBA00008889"/>
    </source>
</evidence>
<evidence type="ECO:0000256" key="3">
    <source>
        <dbReference type="ARBA" id="ARBA00023274"/>
    </source>
</evidence>
<evidence type="ECO:0000256" key="5">
    <source>
        <dbReference type="HAMAP-Rule" id="MF_00362"/>
    </source>
</evidence>
<name>C0GGC4_DETAL</name>
<organism evidence="6 7">
    <name type="scientific">Dethiobacter alkaliphilus AHT 1</name>
    <dbReference type="NCBI Taxonomy" id="555088"/>
    <lineage>
        <taxon>Bacteria</taxon>
        <taxon>Bacillati</taxon>
        <taxon>Bacillota</taxon>
        <taxon>Dethiobacteria</taxon>
        <taxon>Dethiobacterales</taxon>
        <taxon>Dethiobacteraceae</taxon>
        <taxon>Dethiobacter</taxon>
    </lineage>
</organism>
<dbReference type="PANTHER" id="PTHR11560">
    <property type="entry name" value="39S RIBOSOMAL PROTEIN L10, MITOCHONDRIAL"/>
    <property type="match status" value="1"/>
</dbReference>
<dbReference type="GO" id="GO:0006412">
    <property type="term" value="P:translation"/>
    <property type="evidence" value="ECO:0007669"/>
    <property type="project" value="UniProtKB-UniRule"/>
</dbReference>
<dbReference type="InterPro" id="IPR043141">
    <property type="entry name" value="Ribosomal_uL10-like_sf"/>
</dbReference>
<comment type="similarity">
    <text evidence="1 5">Belongs to the universal ribosomal protein uL10 family.</text>
</comment>
<comment type="subunit">
    <text evidence="5">Part of the ribosomal stalk of the 50S ribosomal subunit. The N-terminus interacts with L11 and the large rRNA to form the base of the stalk. The C-terminus forms an elongated spine to which L12 dimers bind in a sequential fashion forming a multimeric L10(L12)X complex.</text>
</comment>
<dbReference type="GO" id="GO:0003735">
    <property type="term" value="F:structural constituent of ribosome"/>
    <property type="evidence" value="ECO:0007669"/>
    <property type="project" value="InterPro"/>
</dbReference>
<reference evidence="6 7" key="1">
    <citation type="submission" date="2009-02" db="EMBL/GenBank/DDBJ databases">
        <title>Sequencing of the draft genome and assembly of Dethiobacter alkaliphilus AHT 1.</title>
        <authorList>
            <consortium name="US DOE Joint Genome Institute (JGI-PGF)"/>
            <person name="Lucas S."/>
            <person name="Copeland A."/>
            <person name="Lapidus A."/>
            <person name="Glavina del Rio T."/>
            <person name="Dalin E."/>
            <person name="Tice H."/>
            <person name="Bruce D."/>
            <person name="Goodwin L."/>
            <person name="Pitluck S."/>
            <person name="Larimer F."/>
            <person name="Land M.L."/>
            <person name="Hauser L."/>
            <person name="Muyzer G."/>
        </authorList>
    </citation>
    <scope>NUCLEOTIDE SEQUENCE [LARGE SCALE GENOMIC DNA]</scope>
    <source>
        <strain evidence="6 7">AHT 1</strain>
    </source>
</reference>
<dbReference type="AlphaFoldDB" id="C0GGC4"/>
<comment type="function">
    <text evidence="5">Forms part of the ribosomal stalk, playing a central role in the interaction of the ribosome with GTP-bound translation factors.</text>
</comment>
<keyword evidence="5" id="KW-0694">RNA-binding</keyword>
<accession>C0GGC4</accession>
<dbReference type="eggNOG" id="COG0244">
    <property type="taxonomic scope" value="Bacteria"/>
</dbReference>
<dbReference type="STRING" id="555088.DealDRAFT_1533"/>
<dbReference type="NCBIfam" id="NF000955">
    <property type="entry name" value="PRK00099.1-1"/>
    <property type="match status" value="1"/>
</dbReference>
<dbReference type="InterPro" id="IPR047865">
    <property type="entry name" value="Ribosomal_uL10_bac_type"/>
</dbReference>
<dbReference type="PROSITE" id="PS01109">
    <property type="entry name" value="RIBOSOMAL_L10"/>
    <property type="match status" value="1"/>
</dbReference>
<keyword evidence="7" id="KW-1185">Reference proteome</keyword>